<gene>
    <name evidence="1" type="ORF">SPELUC_LOCUS7437</name>
</gene>
<proteinExistence type="predicted"/>
<feature type="non-terminal residue" evidence="1">
    <location>
        <position position="1"/>
    </location>
</feature>
<reference evidence="1" key="1">
    <citation type="submission" date="2021-06" db="EMBL/GenBank/DDBJ databases">
        <authorList>
            <person name="Kallberg Y."/>
            <person name="Tangrot J."/>
            <person name="Rosling A."/>
        </authorList>
    </citation>
    <scope>NUCLEOTIDE SEQUENCE</scope>
    <source>
        <strain evidence="1">28 12/20/2015</strain>
    </source>
</reference>
<organism evidence="1 2">
    <name type="scientific">Cetraspora pellucida</name>
    <dbReference type="NCBI Taxonomy" id="1433469"/>
    <lineage>
        <taxon>Eukaryota</taxon>
        <taxon>Fungi</taxon>
        <taxon>Fungi incertae sedis</taxon>
        <taxon>Mucoromycota</taxon>
        <taxon>Glomeromycotina</taxon>
        <taxon>Glomeromycetes</taxon>
        <taxon>Diversisporales</taxon>
        <taxon>Gigasporaceae</taxon>
        <taxon>Cetraspora</taxon>
    </lineage>
</organism>
<protein>
    <submittedName>
        <fullName evidence="1">14529_t:CDS:1</fullName>
    </submittedName>
</protein>
<evidence type="ECO:0000313" key="2">
    <source>
        <dbReference type="Proteomes" id="UP000789366"/>
    </source>
</evidence>
<name>A0ACA9MVA3_9GLOM</name>
<comment type="caution">
    <text evidence="1">The sequence shown here is derived from an EMBL/GenBank/DDBJ whole genome shotgun (WGS) entry which is preliminary data.</text>
</comment>
<keyword evidence="2" id="KW-1185">Reference proteome</keyword>
<dbReference type="EMBL" id="CAJVPW010009822">
    <property type="protein sequence ID" value="CAG8609308.1"/>
    <property type="molecule type" value="Genomic_DNA"/>
</dbReference>
<evidence type="ECO:0000313" key="1">
    <source>
        <dbReference type="EMBL" id="CAG8609308.1"/>
    </source>
</evidence>
<sequence>TGKTESAKALGAQLGRLYLYSVAMKILISKLWVVSLSGFVKLQVQTILLGLKTVIYDPNAEVKIVGKSLKVNLKTGFQTAETLASKVVLLFNLCAERLSPQVHYDFGLRALRSVLVSTGNLKRERLQILREAIQENLNMPGFQSLSYCQS</sequence>
<accession>A0ACA9MVA3</accession>
<dbReference type="Proteomes" id="UP000789366">
    <property type="component" value="Unassembled WGS sequence"/>
</dbReference>